<comment type="caution">
    <text evidence="3">The sequence shown here is derived from an EMBL/GenBank/DDBJ whole genome shotgun (WGS) entry which is preliminary data.</text>
</comment>
<proteinExistence type="predicted"/>
<name>A0A2S7L1K2_9FLAO</name>
<dbReference type="RefSeq" id="WP_104808329.1">
    <property type="nucleotide sequence ID" value="NZ_MQUA01000008.1"/>
</dbReference>
<dbReference type="EMBL" id="MQUA01000008">
    <property type="protein sequence ID" value="PQB08795.1"/>
    <property type="molecule type" value="Genomic_DNA"/>
</dbReference>
<dbReference type="EMBL" id="MQUA01000008">
    <property type="protein sequence ID" value="PQB08793.1"/>
    <property type="molecule type" value="Genomic_DNA"/>
</dbReference>
<gene>
    <name evidence="2" type="ORF">BST83_01795</name>
    <name evidence="3" type="ORF">BST83_01810</name>
    <name evidence="1" type="ORF">BST83_14785</name>
</gene>
<keyword evidence="4" id="KW-1185">Reference proteome</keyword>
<sequence>MLQIVSKYNTFLDELKDYLDSSPFKISFIYQNLGMSKQVFYRKLKTKTFTANEVFTISKILFPSEALIMELEKSNADKKAGRIIEHSEAMKMLRKKHL</sequence>
<dbReference type="OrthoDB" id="1360584at2"/>
<dbReference type="Proteomes" id="UP000239522">
    <property type="component" value="Unassembled WGS sequence"/>
</dbReference>
<protein>
    <submittedName>
        <fullName evidence="3">Uncharacterized protein</fullName>
    </submittedName>
</protein>
<evidence type="ECO:0000313" key="2">
    <source>
        <dbReference type="EMBL" id="PQB08793.1"/>
    </source>
</evidence>
<organism evidence="3 4">
    <name type="scientific">Polaribacter filamentus</name>
    <dbReference type="NCBI Taxonomy" id="53483"/>
    <lineage>
        <taxon>Bacteria</taxon>
        <taxon>Pseudomonadati</taxon>
        <taxon>Bacteroidota</taxon>
        <taxon>Flavobacteriia</taxon>
        <taxon>Flavobacteriales</taxon>
        <taxon>Flavobacteriaceae</taxon>
    </lineage>
</organism>
<reference evidence="3 4" key="1">
    <citation type="submission" date="2016-11" db="EMBL/GenBank/DDBJ databases">
        <title>Trade-off between light-utilization and light-protection in marine flavobacteria.</title>
        <authorList>
            <person name="Kumagai Y."/>
        </authorList>
    </citation>
    <scope>NUCLEOTIDE SEQUENCE [LARGE SCALE GENOMIC DNA]</scope>
    <source>
        <strain evidence="3 4">ATCC 700397</strain>
    </source>
</reference>
<evidence type="ECO:0000313" key="4">
    <source>
        <dbReference type="Proteomes" id="UP000239522"/>
    </source>
</evidence>
<dbReference type="AlphaFoldDB" id="A0A2S7L1K2"/>
<evidence type="ECO:0000313" key="3">
    <source>
        <dbReference type="EMBL" id="PQB08795.1"/>
    </source>
</evidence>
<accession>A0A2S7L1K2</accession>
<dbReference type="EMBL" id="MQUA01000013">
    <property type="protein sequence ID" value="PQB08255.1"/>
    <property type="molecule type" value="Genomic_DNA"/>
</dbReference>
<evidence type="ECO:0000313" key="1">
    <source>
        <dbReference type="EMBL" id="PQB08255.1"/>
    </source>
</evidence>